<accession>A0AAV7QCJ2</accession>
<proteinExistence type="predicted"/>
<dbReference type="AlphaFoldDB" id="A0AAV7QCJ2"/>
<dbReference type="Proteomes" id="UP001066276">
    <property type="component" value="Chromosome 6"/>
</dbReference>
<name>A0AAV7QCJ2_PLEWA</name>
<sequence>MTGFAAEYKAALPLAQLTGNRRSHKALVQRSAVVPGGGGRRGSNKAPNFCRVSSNEGLAVTLLFLE</sequence>
<evidence type="ECO:0000313" key="1">
    <source>
        <dbReference type="EMBL" id="KAJ1135973.1"/>
    </source>
</evidence>
<evidence type="ECO:0000313" key="2">
    <source>
        <dbReference type="Proteomes" id="UP001066276"/>
    </source>
</evidence>
<reference evidence="1" key="1">
    <citation type="journal article" date="2022" name="bioRxiv">
        <title>Sequencing and chromosome-scale assembly of the giantPleurodeles waltlgenome.</title>
        <authorList>
            <person name="Brown T."/>
            <person name="Elewa A."/>
            <person name="Iarovenko S."/>
            <person name="Subramanian E."/>
            <person name="Araus A.J."/>
            <person name="Petzold A."/>
            <person name="Susuki M."/>
            <person name="Suzuki K.-i.T."/>
            <person name="Hayashi T."/>
            <person name="Toyoda A."/>
            <person name="Oliveira C."/>
            <person name="Osipova E."/>
            <person name="Leigh N.D."/>
            <person name="Simon A."/>
            <person name="Yun M.H."/>
        </authorList>
    </citation>
    <scope>NUCLEOTIDE SEQUENCE</scope>
    <source>
        <strain evidence="1">20211129_DDA</strain>
        <tissue evidence="1">Liver</tissue>
    </source>
</reference>
<comment type="caution">
    <text evidence="1">The sequence shown here is derived from an EMBL/GenBank/DDBJ whole genome shotgun (WGS) entry which is preliminary data.</text>
</comment>
<dbReference type="EMBL" id="JANPWB010000010">
    <property type="protein sequence ID" value="KAJ1135973.1"/>
    <property type="molecule type" value="Genomic_DNA"/>
</dbReference>
<gene>
    <name evidence="1" type="ORF">NDU88_002402</name>
</gene>
<protein>
    <submittedName>
        <fullName evidence="1">Uncharacterized protein</fullName>
    </submittedName>
</protein>
<organism evidence="1 2">
    <name type="scientific">Pleurodeles waltl</name>
    <name type="common">Iberian ribbed newt</name>
    <dbReference type="NCBI Taxonomy" id="8319"/>
    <lineage>
        <taxon>Eukaryota</taxon>
        <taxon>Metazoa</taxon>
        <taxon>Chordata</taxon>
        <taxon>Craniata</taxon>
        <taxon>Vertebrata</taxon>
        <taxon>Euteleostomi</taxon>
        <taxon>Amphibia</taxon>
        <taxon>Batrachia</taxon>
        <taxon>Caudata</taxon>
        <taxon>Salamandroidea</taxon>
        <taxon>Salamandridae</taxon>
        <taxon>Pleurodelinae</taxon>
        <taxon>Pleurodeles</taxon>
    </lineage>
</organism>
<keyword evidence="2" id="KW-1185">Reference proteome</keyword>